<dbReference type="InterPro" id="IPR029069">
    <property type="entry name" value="HotDog_dom_sf"/>
</dbReference>
<dbReference type="Pfam" id="PF20789">
    <property type="entry name" value="4HBT_3C"/>
    <property type="match status" value="1"/>
</dbReference>
<evidence type="ECO:0000313" key="3">
    <source>
        <dbReference type="EMBL" id="RIJ20350.1"/>
    </source>
</evidence>
<dbReference type="EMBL" id="QWGB01000014">
    <property type="protein sequence ID" value="RIJ20350.1"/>
    <property type="molecule type" value="Genomic_DNA"/>
</dbReference>
<dbReference type="InterPro" id="IPR049450">
    <property type="entry name" value="ACOT8-like_C"/>
</dbReference>
<evidence type="ECO:0000259" key="2">
    <source>
        <dbReference type="Pfam" id="PF20789"/>
    </source>
</evidence>
<dbReference type="Proteomes" id="UP000265431">
    <property type="component" value="Unassembled WGS sequence"/>
</dbReference>
<evidence type="ECO:0000256" key="1">
    <source>
        <dbReference type="SAM" id="MobiDB-lite"/>
    </source>
</evidence>
<dbReference type="Gene3D" id="2.40.160.210">
    <property type="entry name" value="Acyl-CoA thioesterase, double hotdog domain"/>
    <property type="match status" value="1"/>
</dbReference>
<proteinExistence type="predicted"/>
<feature type="region of interest" description="Disordered" evidence="1">
    <location>
        <begin position="123"/>
        <end position="145"/>
    </location>
</feature>
<dbReference type="OrthoDB" id="3214314at2"/>
<feature type="domain" description="Acyl-CoA thioesterase-like C-terminal" evidence="2">
    <location>
        <begin position="139"/>
        <end position="277"/>
    </location>
</feature>
<feature type="compositionally biased region" description="Basic and acidic residues" evidence="1">
    <location>
        <begin position="135"/>
        <end position="145"/>
    </location>
</feature>
<protein>
    <submittedName>
        <fullName evidence="3">Acyl-CoA thioesterase</fullName>
    </submittedName>
</protein>
<accession>A0A399QN13</accession>
<reference evidence="3 4" key="1">
    <citation type="submission" date="2018-08" db="EMBL/GenBank/DDBJ databases">
        <title>Henriciella mobilis sp. nov., isolated from seawater.</title>
        <authorList>
            <person name="Cheng H."/>
            <person name="Wu Y.-H."/>
            <person name="Xu X.-W."/>
            <person name="Guo L.-L."/>
        </authorList>
    </citation>
    <scope>NUCLEOTIDE SEQUENCE [LARGE SCALE GENOMIC DNA]</scope>
    <source>
        <strain evidence="3 4">CCUG66934</strain>
    </source>
</reference>
<sequence>MAANFTLKPNAMTDAPFIDLKSTHNPYRWYLPVEERYCVGPPGKKFLFGGVGLGTAITALERTTGRPCIWATAQYLSFANPPDVLDVDVRSPVVGKNITQARVLGHIKDREIFTVNAAVGERESEHSKQWQTKPDVARPEDCPPMPRFDKHNVDLHHYLDMRVAQGRYSPDRAIEGGSSKDGRVVLWGRSKTGHPIDSAMLAIINDFVPSGTSHALGLPAGANSLDNTLRIHNIVETEWVCCDIQIEGVHNGFVHGRVAMFADDGTLMATGSQSGIIRFFDPEAFKARFEKS</sequence>
<dbReference type="InterPro" id="IPR042171">
    <property type="entry name" value="Acyl-CoA_hotdog"/>
</dbReference>
<comment type="caution">
    <text evidence="3">The sequence shown here is derived from an EMBL/GenBank/DDBJ whole genome shotgun (WGS) entry which is preliminary data.</text>
</comment>
<gene>
    <name evidence="3" type="ORF">D1224_14575</name>
</gene>
<keyword evidence="4" id="KW-1185">Reference proteome</keyword>
<dbReference type="SUPFAM" id="SSF54637">
    <property type="entry name" value="Thioesterase/thiol ester dehydrase-isomerase"/>
    <property type="match status" value="2"/>
</dbReference>
<dbReference type="RefSeq" id="WP_119380667.1">
    <property type="nucleotide sequence ID" value="NZ_QWGB01000014.1"/>
</dbReference>
<organism evidence="3 4">
    <name type="scientific">Henriciella barbarensis</name>
    <dbReference type="NCBI Taxonomy" id="86342"/>
    <lineage>
        <taxon>Bacteria</taxon>
        <taxon>Pseudomonadati</taxon>
        <taxon>Pseudomonadota</taxon>
        <taxon>Alphaproteobacteria</taxon>
        <taxon>Hyphomonadales</taxon>
        <taxon>Hyphomonadaceae</taxon>
        <taxon>Henriciella</taxon>
    </lineage>
</organism>
<dbReference type="AlphaFoldDB" id="A0A399QN13"/>
<name>A0A399QN13_9PROT</name>
<evidence type="ECO:0000313" key="4">
    <source>
        <dbReference type="Proteomes" id="UP000265431"/>
    </source>
</evidence>